<keyword evidence="5" id="KW-1185">Reference proteome</keyword>
<dbReference type="EMBL" id="JBHTAS010000001">
    <property type="protein sequence ID" value="MFC7142635.1"/>
    <property type="molecule type" value="Genomic_DNA"/>
</dbReference>
<comment type="caution">
    <text evidence="4">The sequence shown here is derived from an EMBL/GenBank/DDBJ whole genome shotgun (WGS) entry which is preliminary data.</text>
</comment>
<name>A0ABD5Y5K6_9EURY</name>
<feature type="region of interest" description="Disordered" evidence="1">
    <location>
        <begin position="1"/>
        <end position="88"/>
    </location>
</feature>
<dbReference type="RefSeq" id="WP_328518168.1">
    <property type="nucleotide sequence ID" value="NZ_CP118158.1"/>
</dbReference>
<organism evidence="4 5">
    <name type="scientific">Halosimplex aquaticum</name>
    <dbReference type="NCBI Taxonomy" id="3026162"/>
    <lineage>
        <taxon>Archaea</taxon>
        <taxon>Methanobacteriati</taxon>
        <taxon>Methanobacteriota</taxon>
        <taxon>Stenosarchaea group</taxon>
        <taxon>Halobacteria</taxon>
        <taxon>Halobacteriales</taxon>
        <taxon>Haloarculaceae</taxon>
        <taxon>Halosimplex</taxon>
    </lineage>
</organism>
<evidence type="ECO:0000313" key="5">
    <source>
        <dbReference type="Proteomes" id="UP001596432"/>
    </source>
</evidence>
<keyword evidence="2" id="KW-0472">Membrane</keyword>
<dbReference type="AlphaFoldDB" id="A0ABD5Y5K6"/>
<dbReference type="Proteomes" id="UP001596432">
    <property type="component" value="Unassembled WGS sequence"/>
</dbReference>
<feature type="compositionally biased region" description="Basic and acidic residues" evidence="1">
    <location>
        <begin position="40"/>
        <end position="52"/>
    </location>
</feature>
<feature type="domain" description="YdbS-like PH" evidence="3">
    <location>
        <begin position="154"/>
        <end position="232"/>
    </location>
</feature>
<feature type="transmembrane region" description="Helical" evidence="2">
    <location>
        <begin position="96"/>
        <end position="119"/>
    </location>
</feature>
<evidence type="ECO:0000313" key="4">
    <source>
        <dbReference type="EMBL" id="MFC7142635.1"/>
    </source>
</evidence>
<feature type="transmembrane region" description="Helical" evidence="2">
    <location>
        <begin position="131"/>
        <end position="152"/>
    </location>
</feature>
<proteinExistence type="predicted"/>
<dbReference type="PANTHER" id="PTHR34473:SF3">
    <property type="entry name" value="TRANSMEMBRANE PROTEIN-RELATED"/>
    <property type="match status" value="1"/>
</dbReference>
<accession>A0ABD5Y5K6</accession>
<keyword evidence="2" id="KW-0812">Transmembrane</keyword>
<evidence type="ECO:0000259" key="3">
    <source>
        <dbReference type="Pfam" id="PF03703"/>
    </source>
</evidence>
<gene>
    <name evidence="4" type="ORF">ACFQMA_22730</name>
</gene>
<evidence type="ECO:0000256" key="2">
    <source>
        <dbReference type="SAM" id="Phobius"/>
    </source>
</evidence>
<protein>
    <submittedName>
        <fullName evidence="4">PH domain-containing protein</fullName>
    </submittedName>
</protein>
<sequence length="246" mass="26277">MTDPRDDGDGSNPPPDGVTADESETAEPEAANPRPTDSTADGRDAASTRPADETVSADADSTRSSTESPTGRAGGVESVETPGEPRTLDPTVRYEWIVGPLIGTAIMALIVGAGTWAVAHEFLPLGRLESAAAVAVGVFVVFTLYGIVRSILLYRSWRYVVREESLYLTRGVFTTVQTVVPYVRVQHIDTRRSAFERVLGLSTLVVYTAGSRGADVTIPGLQPDTAEDLQSRLERLAIASEDEDAV</sequence>
<keyword evidence="2" id="KW-1133">Transmembrane helix</keyword>
<evidence type="ECO:0000256" key="1">
    <source>
        <dbReference type="SAM" id="MobiDB-lite"/>
    </source>
</evidence>
<dbReference type="GeneID" id="87624360"/>
<dbReference type="PANTHER" id="PTHR34473">
    <property type="entry name" value="UPF0699 TRANSMEMBRANE PROTEIN YDBS"/>
    <property type="match status" value="1"/>
</dbReference>
<reference evidence="4 5" key="1">
    <citation type="journal article" date="2019" name="Int. J. Syst. Evol. Microbiol.">
        <title>The Global Catalogue of Microorganisms (GCM) 10K type strain sequencing project: providing services to taxonomists for standard genome sequencing and annotation.</title>
        <authorList>
            <consortium name="The Broad Institute Genomics Platform"/>
            <consortium name="The Broad Institute Genome Sequencing Center for Infectious Disease"/>
            <person name="Wu L."/>
            <person name="Ma J."/>
        </authorList>
    </citation>
    <scope>NUCLEOTIDE SEQUENCE [LARGE SCALE GENOMIC DNA]</scope>
    <source>
        <strain evidence="4 5">XZYJT29</strain>
    </source>
</reference>
<dbReference type="InterPro" id="IPR005182">
    <property type="entry name" value="YdbS-like_PH"/>
</dbReference>
<dbReference type="Pfam" id="PF03703">
    <property type="entry name" value="bPH_2"/>
    <property type="match status" value="1"/>
</dbReference>